<sequence>MEFVDASLLRFCELKFCMQKFRLYISILDVEESAPYIEKWIGLAIEKEVKEFDLQFLKEPYTLPQTIFSARSVTTLKTLSLFQYSSQIPDKLFESFYNEWKNRDLSCCSSHDIKCWRHYLKDIKFESFLGSYDGKLIDADKLMKLRCIYPWYTLPGGTIKCQLDWCFPLSLEKA</sequence>
<gene>
    <name evidence="1" type="ORF">Patl1_34275</name>
</gene>
<protein>
    <submittedName>
        <fullName evidence="1">Uncharacterized protein</fullName>
    </submittedName>
</protein>
<name>A0ACC0ZQR6_9ROSI</name>
<dbReference type="EMBL" id="CM047910">
    <property type="protein sequence ID" value="KAJ0075416.1"/>
    <property type="molecule type" value="Genomic_DNA"/>
</dbReference>
<comment type="caution">
    <text evidence="1">The sequence shown here is derived from an EMBL/GenBank/DDBJ whole genome shotgun (WGS) entry which is preliminary data.</text>
</comment>
<accession>A0ACC0ZQR6</accession>
<organism evidence="1 2">
    <name type="scientific">Pistacia atlantica</name>
    <dbReference type="NCBI Taxonomy" id="434234"/>
    <lineage>
        <taxon>Eukaryota</taxon>
        <taxon>Viridiplantae</taxon>
        <taxon>Streptophyta</taxon>
        <taxon>Embryophyta</taxon>
        <taxon>Tracheophyta</taxon>
        <taxon>Spermatophyta</taxon>
        <taxon>Magnoliopsida</taxon>
        <taxon>eudicotyledons</taxon>
        <taxon>Gunneridae</taxon>
        <taxon>Pentapetalae</taxon>
        <taxon>rosids</taxon>
        <taxon>malvids</taxon>
        <taxon>Sapindales</taxon>
        <taxon>Anacardiaceae</taxon>
        <taxon>Pistacia</taxon>
    </lineage>
</organism>
<evidence type="ECO:0000313" key="1">
    <source>
        <dbReference type="EMBL" id="KAJ0075416.1"/>
    </source>
</evidence>
<proteinExistence type="predicted"/>
<dbReference type="Proteomes" id="UP001164250">
    <property type="component" value="Chromosome 15"/>
</dbReference>
<keyword evidence="2" id="KW-1185">Reference proteome</keyword>
<reference evidence="2" key="1">
    <citation type="journal article" date="2023" name="G3 (Bethesda)">
        <title>Genome assembly and association tests identify interacting loci associated with vigor, precocity, and sex in interspecific pistachio rootstocks.</title>
        <authorList>
            <person name="Palmer W."/>
            <person name="Jacygrad E."/>
            <person name="Sagayaradj S."/>
            <person name="Cavanaugh K."/>
            <person name="Han R."/>
            <person name="Bertier L."/>
            <person name="Beede B."/>
            <person name="Kafkas S."/>
            <person name="Golino D."/>
            <person name="Preece J."/>
            <person name="Michelmore R."/>
        </authorList>
    </citation>
    <scope>NUCLEOTIDE SEQUENCE [LARGE SCALE GENOMIC DNA]</scope>
</reference>
<evidence type="ECO:0000313" key="2">
    <source>
        <dbReference type="Proteomes" id="UP001164250"/>
    </source>
</evidence>